<sequence length="65" mass="7570">METSEFWPGTWNLRPVNSGLELGNGDRFRPGTWNLRPILAWNLEIETERLLIETDSGLELGNRDW</sequence>
<organism evidence="1 2">
    <name type="scientific">Rhizophagus irregularis</name>
    <dbReference type="NCBI Taxonomy" id="588596"/>
    <lineage>
        <taxon>Eukaryota</taxon>
        <taxon>Fungi</taxon>
        <taxon>Fungi incertae sedis</taxon>
        <taxon>Mucoromycota</taxon>
        <taxon>Glomeromycotina</taxon>
        <taxon>Glomeromycetes</taxon>
        <taxon>Glomerales</taxon>
        <taxon>Glomeraceae</taxon>
        <taxon>Rhizophagus</taxon>
    </lineage>
</organism>
<evidence type="ECO:0000313" key="1">
    <source>
        <dbReference type="EMBL" id="PKK68129.1"/>
    </source>
</evidence>
<protein>
    <submittedName>
        <fullName evidence="1">Uncharacterized protein</fullName>
    </submittedName>
</protein>
<reference evidence="1 2" key="2">
    <citation type="submission" date="2017-10" db="EMBL/GenBank/DDBJ databases">
        <title>Extensive intraspecific genome diversity in a model arbuscular mycorrhizal fungus.</title>
        <authorList>
            <person name="Chen E.C.H."/>
            <person name="Morin E."/>
            <person name="Baudet D."/>
            <person name="Noel J."/>
            <person name="Ndikumana S."/>
            <person name="Charron P."/>
            <person name="St-Onge C."/>
            <person name="Giorgi J."/>
            <person name="Grigoriev I.V."/>
            <person name="Roux C."/>
            <person name="Martin F.M."/>
            <person name="Corradi N."/>
        </authorList>
    </citation>
    <scope>NUCLEOTIDE SEQUENCE [LARGE SCALE GENOMIC DNA]</scope>
    <source>
        <strain evidence="1 2">C2</strain>
    </source>
</reference>
<proteinExistence type="predicted"/>
<dbReference type="AlphaFoldDB" id="A0A2N1N2N8"/>
<gene>
    <name evidence="1" type="ORF">RhiirC2_782661</name>
</gene>
<dbReference type="Proteomes" id="UP000233469">
    <property type="component" value="Unassembled WGS sequence"/>
</dbReference>
<evidence type="ECO:0000313" key="2">
    <source>
        <dbReference type="Proteomes" id="UP000233469"/>
    </source>
</evidence>
<reference evidence="1 2" key="1">
    <citation type="submission" date="2016-04" db="EMBL/GenBank/DDBJ databases">
        <title>Genome analyses suggest a sexual origin of heterokaryosis in a supposedly ancient asexual fungus.</title>
        <authorList>
            <person name="Ropars J."/>
            <person name="Sedzielewska K."/>
            <person name="Noel J."/>
            <person name="Charron P."/>
            <person name="Farinelli L."/>
            <person name="Marton T."/>
            <person name="Kruger M."/>
            <person name="Pelin A."/>
            <person name="Brachmann A."/>
            <person name="Corradi N."/>
        </authorList>
    </citation>
    <scope>NUCLEOTIDE SEQUENCE [LARGE SCALE GENOMIC DNA]</scope>
    <source>
        <strain evidence="1 2">C2</strain>
    </source>
</reference>
<dbReference type="EMBL" id="LLXL01000879">
    <property type="protein sequence ID" value="PKK68129.1"/>
    <property type="molecule type" value="Genomic_DNA"/>
</dbReference>
<comment type="caution">
    <text evidence="1">The sequence shown here is derived from an EMBL/GenBank/DDBJ whole genome shotgun (WGS) entry which is preliminary data.</text>
</comment>
<name>A0A2N1N2N8_9GLOM</name>
<accession>A0A2N1N2N8</accession>